<dbReference type="AlphaFoldDB" id="A0AA88LAQ5"/>
<evidence type="ECO:0000256" key="2">
    <source>
        <dbReference type="ARBA" id="ARBA00004496"/>
    </source>
</evidence>
<dbReference type="EMBL" id="JAVRJZ010000004">
    <property type="protein sequence ID" value="KAK2723477.1"/>
    <property type="molecule type" value="Genomic_DNA"/>
</dbReference>
<dbReference type="SUPFAM" id="SSF48371">
    <property type="entry name" value="ARM repeat"/>
    <property type="match status" value="2"/>
</dbReference>
<evidence type="ECO:0000256" key="1">
    <source>
        <dbReference type="ARBA" id="ARBA00004123"/>
    </source>
</evidence>
<comment type="caution">
    <text evidence="9">The sequence shown here is derived from an EMBL/GenBank/DDBJ whole genome shotgun (WGS) entry which is preliminary data.</text>
</comment>
<accession>A0AA88LAQ5</accession>
<reference evidence="9" key="1">
    <citation type="submission" date="2023-07" db="EMBL/GenBank/DDBJ databases">
        <title>Chromosome-level genome assembly of Artemia franciscana.</title>
        <authorList>
            <person name="Jo E."/>
        </authorList>
    </citation>
    <scope>NUCLEOTIDE SEQUENCE</scope>
    <source>
        <tissue evidence="9">Whole body</tissue>
    </source>
</reference>
<evidence type="ECO:0000256" key="5">
    <source>
        <dbReference type="ARBA" id="ARBA00022737"/>
    </source>
</evidence>
<keyword evidence="10" id="KW-1185">Reference proteome</keyword>
<keyword evidence="6" id="KW-0653">Protein transport</keyword>
<dbReference type="InterPro" id="IPR001494">
    <property type="entry name" value="Importin-beta_N"/>
</dbReference>
<dbReference type="InterPro" id="IPR011989">
    <property type="entry name" value="ARM-like"/>
</dbReference>
<comment type="subcellular location">
    <subcellularLocation>
        <location evidence="2">Cytoplasm</location>
    </subcellularLocation>
    <subcellularLocation>
        <location evidence="1">Nucleus</location>
    </subcellularLocation>
</comment>
<dbReference type="Pfam" id="PF03810">
    <property type="entry name" value="IBN_N"/>
    <property type="match status" value="1"/>
</dbReference>
<evidence type="ECO:0000256" key="7">
    <source>
        <dbReference type="ARBA" id="ARBA00023242"/>
    </source>
</evidence>
<organism evidence="9 10">
    <name type="scientific">Artemia franciscana</name>
    <name type="common">Brine shrimp</name>
    <name type="synonym">Artemia sanfranciscana</name>
    <dbReference type="NCBI Taxonomy" id="6661"/>
    <lineage>
        <taxon>Eukaryota</taxon>
        <taxon>Metazoa</taxon>
        <taxon>Ecdysozoa</taxon>
        <taxon>Arthropoda</taxon>
        <taxon>Crustacea</taxon>
        <taxon>Branchiopoda</taxon>
        <taxon>Anostraca</taxon>
        <taxon>Artemiidae</taxon>
        <taxon>Artemia</taxon>
    </lineage>
</organism>
<feature type="domain" description="Importin N-terminal" evidence="8">
    <location>
        <begin position="23"/>
        <end position="91"/>
    </location>
</feature>
<dbReference type="GO" id="GO:0005737">
    <property type="term" value="C:cytoplasm"/>
    <property type="evidence" value="ECO:0007669"/>
    <property type="project" value="UniProtKB-SubCell"/>
</dbReference>
<name>A0AA88LAQ5_ARTSF</name>
<sequence>MTEQLEATLAKLLVADTSVVQQGTAELREAFKHPDILPLLCRVGSTGSSPQIRQYAVVLLRSKIRRAKNWHRLKKDLRESMKSGILDAFMAEGEKFVRSSIAQLIGSIARHDAGTWAKLPRFLKDIASAQQPEYREGGMQLLSIIADSAPDVILQHFSNYKHALDKSLQEPKSDSAYYAAKTLINIAPFIGSESVGKIQPLLVTVLSLNKLLVETDEARAIEVMELWEILLESELSLIAPHIKTLSEMCLGIINNKELEESLRSKAIHFISCLAETKKKAIIKLKLLQPILNTLFTCMVTEDYPDDQEDFEEAETLAVVASQALNSLALNMSPDKLMPPLLAMIEASLITPDPRAKRGAYVALAVVAEGCAEYIRSKHMDTFARVATAGIQDPEMIVRNAALFAVGQFSEFLQPDMSNYSDLLLPVLFTYLTQITSVPTVKTVNKSWDRLFYALEMFCETMEEKLEPYLPLLMERIFVALGPDHSMALKELALSAIGSAANATKEALVPYFPQIMTLLREFLVTDQEDEELLKLQIQALDTLAAIARTIGESTFTPLSSECMNFALNLIRSRDDPDLRKVTFGVFASLSIVMKENMQPYLGEVVQPMTDAIVSVEGMTTFTKEEEEEAFPIVEGLDDDDSDAEEIDLELINDDDDETDDKDSGVDGLNVENSYLEEKEQALYGLGEVALNTKSAFLPYMEKSFDEVFRMADYPHEDIRIAAVSALANLIVCLAKSEPVAPEELQKRLMQVVPKLAEIIQTDDDTEVVSAALQSFLEILTDVGSAALQAPGHKEATINCIESVMKKKTVCQSESKCEDMEDEEPEEEDEHDSEFAEALIENAGDLMPALADAMDQYEFSPYFKQLLPLFLNLTKKSCTVAERAFSIGALAETIHAIPCVLSIYLDTLFATFVGGLRDEEADIRNNAAFGLGELIYHSKDQLASQYPNVLGLLGEVIQKETNPNTIDNICGVLSRMIEANLGSVPMEQVFPVLLKNLPLRKDTVENMSVFRCFQFLYNHGHPLLRDNLNQILDIAVKTLLNQKLDKEPKDVIRQFLHSIEKDFPTEFGGYMATVPQDALQKIHQVINQ</sequence>
<dbReference type="Proteomes" id="UP001187531">
    <property type="component" value="Unassembled WGS sequence"/>
</dbReference>
<keyword evidence="7" id="KW-0539">Nucleus</keyword>
<dbReference type="Pfam" id="PF25780">
    <property type="entry name" value="TPR_IPO5"/>
    <property type="match status" value="1"/>
</dbReference>
<dbReference type="PANTHER" id="PTHR10527">
    <property type="entry name" value="IMPORTIN BETA"/>
    <property type="match status" value="1"/>
</dbReference>
<keyword evidence="5" id="KW-0677">Repeat</keyword>
<evidence type="ECO:0000256" key="4">
    <source>
        <dbReference type="ARBA" id="ARBA00022490"/>
    </source>
</evidence>
<evidence type="ECO:0000259" key="8">
    <source>
        <dbReference type="PROSITE" id="PS50166"/>
    </source>
</evidence>
<evidence type="ECO:0000313" key="10">
    <source>
        <dbReference type="Proteomes" id="UP001187531"/>
    </source>
</evidence>
<dbReference type="InterPro" id="IPR040122">
    <property type="entry name" value="Importin_beta"/>
</dbReference>
<proteinExistence type="predicted"/>
<dbReference type="PROSITE" id="PS50166">
    <property type="entry name" value="IMPORTIN_B_NT"/>
    <property type="match status" value="1"/>
</dbReference>
<evidence type="ECO:0000313" key="9">
    <source>
        <dbReference type="EMBL" id="KAK2723477.1"/>
    </source>
</evidence>
<keyword evidence="4" id="KW-0963">Cytoplasm</keyword>
<evidence type="ECO:0000256" key="3">
    <source>
        <dbReference type="ARBA" id="ARBA00022448"/>
    </source>
</evidence>
<dbReference type="GO" id="GO:0031267">
    <property type="term" value="F:small GTPase binding"/>
    <property type="evidence" value="ECO:0007669"/>
    <property type="project" value="InterPro"/>
</dbReference>
<dbReference type="Gene3D" id="1.25.10.10">
    <property type="entry name" value="Leucine-rich Repeat Variant"/>
    <property type="match status" value="1"/>
</dbReference>
<protein>
    <recommendedName>
        <fullName evidence="8">Importin N-terminal domain-containing protein</fullName>
    </recommendedName>
</protein>
<keyword evidence="3" id="KW-0813">Transport</keyword>
<gene>
    <name evidence="9" type="ORF">QYM36_001967</name>
</gene>
<dbReference type="SMART" id="SM00913">
    <property type="entry name" value="IBN_N"/>
    <property type="match status" value="1"/>
</dbReference>
<dbReference type="InterPro" id="IPR057672">
    <property type="entry name" value="TPR_IPO4/5"/>
</dbReference>
<evidence type="ECO:0000256" key="6">
    <source>
        <dbReference type="ARBA" id="ARBA00022927"/>
    </source>
</evidence>
<dbReference type="GO" id="GO:0006606">
    <property type="term" value="P:protein import into nucleus"/>
    <property type="evidence" value="ECO:0007669"/>
    <property type="project" value="InterPro"/>
</dbReference>
<dbReference type="InterPro" id="IPR016024">
    <property type="entry name" value="ARM-type_fold"/>
</dbReference>